<feature type="compositionally biased region" description="Low complexity" evidence="1">
    <location>
        <begin position="7"/>
        <end position="16"/>
    </location>
</feature>
<dbReference type="RefSeq" id="WP_258387285.1">
    <property type="nucleotide sequence ID" value="NZ_CP091430.1"/>
</dbReference>
<name>A0ABY5SB94_9BACL</name>
<dbReference type="Proteomes" id="UP001057877">
    <property type="component" value="Chromosome"/>
</dbReference>
<keyword evidence="3" id="KW-1185">Reference proteome</keyword>
<evidence type="ECO:0008006" key="4">
    <source>
        <dbReference type="Google" id="ProtNLM"/>
    </source>
</evidence>
<accession>A0ABY5SB94</accession>
<dbReference type="EMBL" id="CP091430">
    <property type="protein sequence ID" value="UVI31221.1"/>
    <property type="molecule type" value="Genomic_DNA"/>
</dbReference>
<sequence>MASWTSAVKGVPAPAAKPKPEIQMPKTSNTLPAIQRVQEHQKNPNAGMSATQAMPQFVPQGAPGMSYDDALGRANAQLDPSFGRAVEGVKSQQRADTLNAGQIASNRGGAHSGLAADQINKVGIAAANNIANLEANRASTAAQMAQAMVDRSEDRADRLRQQAFAEYMGQNQLGLSAAGLTGNYNGQRTLAGQDSDWGRTIDEANLTGDYKGRRTLVGQNADWGRTVDTANLTGVFNGQQTLAGQAQGLANKQANLNAALSVGAATGKAITPQGDWSGLFRQAANQNTPLNLAGQGQQMDQMQVMAGLTGYLPNGQKTNALQQQELQNLWQVADATGTIPDSLADLYGIPRGSQTMQAKQFAFNQSIQWSQENRLQDQFESGVDSDLFNYMNKQSGANSNAPTASSISQNINRSISAMGKNFNVASPEGRKQIEGMIVTQTQDPRVAVQLYNMYGIPVPKELQNEYEQSLKVNQ</sequence>
<evidence type="ECO:0000313" key="3">
    <source>
        <dbReference type="Proteomes" id="UP001057877"/>
    </source>
</evidence>
<organism evidence="2 3">
    <name type="scientific">Paenibacillus spongiae</name>
    <dbReference type="NCBI Taxonomy" id="2909671"/>
    <lineage>
        <taxon>Bacteria</taxon>
        <taxon>Bacillati</taxon>
        <taxon>Bacillota</taxon>
        <taxon>Bacilli</taxon>
        <taxon>Bacillales</taxon>
        <taxon>Paenibacillaceae</taxon>
        <taxon>Paenibacillus</taxon>
    </lineage>
</organism>
<protein>
    <recommendedName>
        <fullName evidence="4">Tail fiber domain-containing protein</fullName>
    </recommendedName>
</protein>
<evidence type="ECO:0000256" key="1">
    <source>
        <dbReference type="SAM" id="MobiDB-lite"/>
    </source>
</evidence>
<proteinExistence type="predicted"/>
<reference evidence="2" key="1">
    <citation type="submission" date="2022-01" db="EMBL/GenBank/DDBJ databases">
        <title>Paenibacillus spongiae sp. nov., isolated from marine sponge.</title>
        <authorList>
            <person name="Li Z."/>
            <person name="Zhang M."/>
        </authorList>
    </citation>
    <scope>NUCLEOTIDE SEQUENCE</scope>
    <source>
        <strain evidence="2">PHS-Z3</strain>
    </source>
</reference>
<gene>
    <name evidence="2" type="ORF">L1F29_05085</name>
</gene>
<evidence type="ECO:0000313" key="2">
    <source>
        <dbReference type="EMBL" id="UVI31221.1"/>
    </source>
</evidence>
<feature type="region of interest" description="Disordered" evidence="1">
    <location>
        <begin position="1"/>
        <end position="27"/>
    </location>
</feature>